<evidence type="ECO:0000313" key="4">
    <source>
        <dbReference type="Proteomes" id="UP001501303"/>
    </source>
</evidence>
<dbReference type="RefSeq" id="WP_344258337.1">
    <property type="nucleotide sequence ID" value="NZ_BAAAMJ010000004.1"/>
</dbReference>
<protein>
    <submittedName>
        <fullName evidence="3">SPW repeat protein</fullName>
    </submittedName>
</protein>
<evidence type="ECO:0000256" key="1">
    <source>
        <dbReference type="SAM" id="Phobius"/>
    </source>
</evidence>
<organism evidence="3 4">
    <name type="scientific">Streptomyces sodiiphilus</name>
    <dbReference type="NCBI Taxonomy" id="226217"/>
    <lineage>
        <taxon>Bacteria</taxon>
        <taxon>Bacillati</taxon>
        <taxon>Actinomycetota</taxon>
        <taxon>Actinomycetes</taxon>
        <taxon>Kitasatosporales</taxon>
        <taxon>Streptomycetaceae</taxon>
        <taxon>Streptomyces</taxon>
    </lineage>
</organism>
<evidence type="ECO:0000313" key="3">
    <source>
        <dbReference type="EMBL" id="GAA1897363.1"/>
    </source>
</evidence>
<accession>A0ABN2NR24</accession>
<feature type="transmembrane region" description="Helical" evidence="1">
    <location>
        <begin position="65"/>
        <end position="84"/>
    </location>
</feature>
<dbReference type="EMBL" id="BAAAMJ010000004">
    <property type="protein sequence ID" value="GAA1897363.1"/>
    <property type="molecule type" value="Genomic_DNA"/>
</dbReference>
<proteinExistence type="predicted"/>
<dbReference type="Proteomes" id="UP001501303">
    <property type="component" value="Unassembled WGS sequence"/>
</dbReference>
<dbReference type="Pfam" id="PF03779">
    <property type="entry name" value="SPW"/>
    <property type="match status" value="1"/>
</dbReference>
<name>A0ABN2NR24_9ACTN</name>
<keyword evidence="1" id="KW-0472">Membrane</keyword>
<feature type="transmembrane region" description="Helical" evidence="1">
    <location>
        <begin position="33"/>
        <end position="53"/>
    </location>
</feature>
<sequence length="147" mass="15437">MADVSHRGTDLAGHPDTMEMRARYSRVMGGQDVTLVDAPVFLAGLYLAISPWVVNFTASQPTLVIHNLIVGVAVGLLALGFAVAPERMYGLGWGLCAIGAWLVVSPWVVGSSPDAGVIWNQVVTGGVIFLLGIVGAALLLQGRRGTR</sequence>
<feature type="domain" description="SPW repeat-containing integral membrane" evidence="2">
    <location>
        <begin position="37"/>
        <end position="132"/>
    </location>
</feature>
<evidence type="ECO:0000259" key="2">
    <source>
        <dbReference type="Pfam" id="PF03779"/>
    </source>
</evidence>
<keyword evidence="4" id="KW-1185">Reference proteome</keyword>
<feature type="transmembrane region" description="Helical" evidence="1">
    <location>
        <begin position="91"/>
        <end position="109"/>
    </location>
</feature>
<dbReference type="InterPro" id="IPR005530">
    <property type="entry name" value="SPW"/>
</dbReference>
<keyword evidence="1" id="KW-0812">Transmembrane</keyword>
<reference evidence="3 4" key="1">
    <citation type="journal article" date="2019" name="Int. J. Syst. Evol. Microbiol.">
        <title>The Global Catalogue of Microorganisms (GCM) 10K type strain sequencing project: providing services to taxonomists for standard genome sequencing and annotation.</title>
        <authorList>
            <consortium name="The Broad Institute Genomics Platform"/>
            <consortium name="The Broad Institute Genome Sequencing Center for Infectious Disease"/>
            <person name="Wu L."/>
            <person name="Ma J."/>
        </authorList>
    </citation>
    <scope>NUCLEOTIDE SEQUENCE [LARGE SCALE GENOMIC DNA]</scope>
    <source>
        <strain evidence="3 4">JCM 13581</strain>
    </source>
</reference>
<feature type="transmembrane region" description="Helical" evidence="1">
    <location>
        <begin position="121"/>
        <end position="140"/>
    </location>
</feature>
<keyword evidence="1" id="KW-1133">Transmembrane helix</keyword>
<comment type="caution">
    <text evidence="3">The sequence shown here is derived from an EMBL/GenBank/DDBJ whole genome shotgun (WGS) entry which is preliminary data.</text>
</comment>
<gene>
    <name evidence="3" type="ORF">GCM10009716_04240</name>
</gene>